<dbReference type="InterPro" id="IPR052093">
    <property type="entry name" value="HR_Repair_Mediator"/>
</dbReference>
<dbReference type="GO" id="GO:0005524">
    <property type="term" value="F:ATP binding"/>
    <property type="evidence" value="ECO:0007669"/>
    <property type="project" value="UniProtKB-KW"/>
</dbReference>
<evidence type="ECO:0000313" key="10">
    <source>
        <dbReference type="Proteomes" id="UP001190700"/>
    </source>
</evidence>
<organism evidence="9 10">
    <name type="scientific">Cymbomonas tetramitiformis</name>
    <dbReference type="NCBI Taxonomy" id="36881"/>
    <lineage>
        <taxon>Eukaryota</taxon>
        <taxon>Viridiplantae</taxon>
        <taxon>Chlorophyta</taxon>
        <taxon>Pyramimonadophyceae</taxon>
        <taxon>Pyramimonadales</taxon>
        <taxon>Pyramimonadaceae</taxon>
        <taxon>Cymbomonas</taxon>
    </lineage>
</organism>
<dbReference type="GO" id="GO:0005657">
    <property type="term" value="C:replication fork"/>
    <property type="evidence" value="ECO:0007669"/>
    <property type="project" value="TreeGrafter"/>
</dbReference>
<keyword evidence="5" id="KW-0234">DNA repair</keyword>
<gene>
    <name evidence="9" type="ORF">CYMTET_12768</name>
</gene>
<evidence type="ECO:0000256" key="4">
    <source>
        <dbReference type="ARBA" id="ARBA00022840"/>
    </source>
</evidence>
<dbReference type="EMBL" id="LGRX02005001">
    <property type="protein sequence ID" value="KAK3279343.1"/>
    <property type="molecule type" value="Genomic_DNA"/>
</dbReference>
<keyword evidence="6" id="KW-0539">Nucleus</keyword>
<keyword evidence="4" id="KW-0067">ATP-binding</keyword>
<dbReference type="PROSITE" id="PS50162">
    <property type="entry name" value="RECA_2"/>
    <property type="match status" value="1"/>
</dbReference>
<dbReference type="GO" id="GO:0033063">
    <property type="term" value="C:Rad51B-Rad51C-Rad51D-XRCC2 complex"/>
    <property type="evidence" value="ECO:0007669"/>
    <property type="project" value="TreeGrafter"/>
</dbReference>
<keyword evidence="3" id="KW-0227">DNA damage</keyword>
<keyword evidence="10" id="KW-1185">Reference proteome</keyword>
<dbReference type="GO" id="GO:0000707">
    <property type="term" value="P:meiotic DNA recombinase assembly"/>
    <property type="evidence" value="ECO:0007669"/>
    <property type="project" value="TreeGrafter"/>
</dbReference>
<dbReference type="GO" id="GO:0000400">
    <property type="term" value="F:four-way junction DNA binding"/>
    <property type="evidence" value="ECO:0007669"/>
    <property type="project" value="TreeGrafter"/>
</dbReference>
<dbReference type="Pfam" id="PF08423">
    <property type="entry name" value="Rad51"/>
    <property type="match status" value="1"/>
</dbReference>
<name>A0AAE0GJU1_9CHLO</name>
<evidence type="ECO:0000256" key="7">
    <source>
        <dbReference type="ARBA" id="ARBA00040674"/>
    </source>
</evidence>
<evidence type="ECO:0000259" key="8">
    <source>
        <dbReference type="PROSITE" id="PS50162"/>
    </source>
</evidence>
<dbReference type="GO" id="GO:0140664">
    <property type="term" value="F:ATP-dependent DNA damage sensor activity"/>
    <property type="evidence" value="ECO:0007669"/>
    <property type="project" value="InterPro"/>
</dbReference>
<dbReference type="Proteomes" id="UP001190700">
    <property type="component" value="Unassembled WGS sequence"/>
</dbReference>
<feature type="domain" description="RecA family profile 1" evidence="8">
    <location>
        <begin position="81"/>
        <end position="263"/>
    </location>
</feature>
<proteinExistence type="predicted"/>
<evidence type="ECO:0000256" key="5">
    <source>
        <dbReference type="ARBA" id="ARBA00023204"/>
    </source>
</evidence>
<evidence type="ECO:0000256" key="1">
    <source>
        <dbReference type="ARBA" id="ARBA00004123"/>
    </source>
</evidence>
<dbReference type="Gene3D" id="3.40.50.300">
    <property type="entry name" value="P-loop containing nucleotide triphosphate hydrolases"/>
    <property type="match status" value="1"/>
</dbReference>
<evidence type="ECO:0000256" key="6">
    <source>
        <dbReference type="ARBA" id="ARBA00023242"/>
    </source>
</evidence>
<dbReference type="PANTHER" id="PTHR46239:SF1">
    <property type="entry name" value="DNA REPAIR PROTEIN RAD51 HOMOLOG 3"/>
    <property type="match status" value="1"/>
</dbReference>
<dbReference type="InterPro" id="IPR013632">
    <property type="entry name" value="Rad51_C"/>
</dbReference>
<protein>
    <recommendedName>
        <fullName evidence="7">DNA repair protein RAD51 homolog 3</fullName>
    </recommendedName>
</protein>
<comment type="subcellular location">
    <subcellularLocation>
        <location evidence="1">Nucleus</location>
    </subcellularLocation>
</comment>
<reference evidence="9 10" key="1">
    <citation type="journal article" date="2015" name="Genome Biol. Evol.">
        <title>Comparative Genomics of a Bacterivorous Green Alga Reveals Evolutionary Causalities and Consequences of Phago-Mixotrophic Mode of Nutrition.</title>
        <authorList>
            <person name="Burns J.A."/>
            <person name="Paasch A."/>
            <person name="Narechania A."/>
            <person name="Kim E."/>
        </authorList>
    </citation>
    <scope>NUCLEOTIDE SEQUENCE [LARGE SCALE GENOMIC DNA]</scope>
    <source>
        <strain evidence="9 10">PLY_AMNH</strain>
    </source>
</reference>
<sequence>MQNLPRETCSLPLNPSVRQKLQASGFRTVHDIRETGLIALSKEAKLTHDEALAVIKVCRDDYDRALSGAKTAAQILQEERTRVCITTSCLELDKLLGGGISPTEITELCGVPGIGKTQLGMQLAVNVQIPVEFGGLGGHAIYVDTEGSLMAERVLDMANECVERLRNAAVTSGRRDQSEAAAALSSDVILSHIHYLRVHSATEQRAVLHSLPDLLTSDPKVCRQWLSLFTSASTAPRGGQARLLQGRPSFTWDPHCCSTWRSG</sequence>
<evidence type="ECO:0000256" key="3">
    <source>
        <dbReference type="ARBA" id="ARBA00022763"/>
    </source>
</evidence>
<evidence type="ECO:0000256" key="2">
    <source>
        <dbReference type="ARBA" id="ARBA00022741"/>
    </source>
</evidence>
<dbReference type="GO" id="GO:0007131">
    <property type="term" value="P:reciprocal meiotic recombination"/>
    <property type="evidence" value="ECO:0007669"/>
    <property type="project" value="TreeGrafter"/>
</dbReference>
<dbReference type="InterPro" id="IPR027417">
    <property type="entry name" value="P-loop_NTPase"/>
</dbReference>
<accession>A0AAE0GJU1</accession>
<evidence type="ECO:0000313" key="9">
    <source>
        <dbReference type="EMBL" id="KAK3279343.1"/>
    </source>
</evidence>
<dbReference type="SUPFAM" id="SSF52540">
    <property type="entry name" value="P-loop containing nucleoside triphosphate hydrolases"/>
    <property type="match status" value="1"/>
</dbReference>
<dbReference type="GO" id="GO:0033065">
    <property type="term" value="C:Rad51C-XRCC3 complex"/>
    <property type="evidence" value="ECO:0007669"/>
    <property type="project" value="TreeGrafter"/>
</dbReference>
<comment type="caution">
    <text evidence="9">The sequence shown here is derived from an EMBL/GenBank/DDBJ whole genome shotgun (WGS) entry which is preliminary data.</text>
</comment>
<dbReference type="PANTHER" id="PTHR46239">
    <property type="entry name" value="DNA REPAIR PROTEIN RAD51 HOMOLOG 3 RAD51C"/>
    <property type="match status" value="1"/>
</dbReference>
<dbReference type="AlphaFoldDB" id="A0AAE0GJU1"/>
<dbReference type="InterPro" id="IPR020588">
    <property type="entry name" value="RecA_ATP-bd"/>
</dbReference>
<dbReference type="GO" id="GO:0008821">
    <property type="term" value="F:crossover junction DNA endonuclease activity"/>
    <property type="evidence" value="ECO:0007669"/>
    <property type="project" value="TreeGrafter"/>
</dbReference>
<keyword evidence="2" id="KW-0547">Nucleotide-binding</keyword>